<dbReference type="GO" id="GO:0019901">
    <property type="term" value="F:protein kinase binding"/>
    <property type="evidence" value="ECO:0007669"/>
    <property type="project" value="TreeGrafter"/>
</dbReference>
<dbReference type="EMBL" id="CAACVR010000012">
    <property type="protein sequence ID" value="VEU21775.1"/>
    <property type="molecule type" value="Genomic_DNA"/>
</dbReference>
<dbReference type="Proteomes" id="UP000290900">
    <property type="component" value="Unassembled WGS sequence"/>
</dbReference>
<organism evidence="4 5">
    <name type="scientific">Brettanomyces naardenensis</name>
    <name type="common">Yeast</name>
    <dbReference type="NCBI Taxonomy" id="13370"/>
    <lineage>
        <taxon>Eukaryota</taxon>
        <taxon>Fungi</taxon>
        <taxon>Dikarya</taxon>
        <taxon>Ascomycota</taxon>
        <taxon>Saccharomycotina</taxon>
        <taxon>Pichiomycetes</taxon>
        <taxon>Pichiales</taxon>
        <taxon>Pichiaceae</taxon>
        <taxon>Brettanomyces</taxon>
    </lineage>
</organism>
<feature type="domain" description="AMP-activated protein kinase glycogen-binding" evidence="3">
    <location>
        <begin position="4"/>
        <end position="82"/>
    </location>
</feature>
<dbReference type="OrthoDB" id="5976022at2759"/>
<dbReference type="InterPro" id="IPR032640">
    <property type="entry name" value="AMPK1_CBM"/>
</dbReference>
<comment type="similarity">
    <text evidence="1">Belongs to the CRP1/MDG1 family.</text>
</comment>
<dbReference type="AlphaFoldDB" id="A0A448YLF5"/>
<proteinExistence type="inferred from homology"/>
<protein>
    <submittedName>
        <fullName evidence="4">DEKNAAC102242</fullName>
    </submittedName>
</protein>
<dbReference type="SUPFAM" id="SSF81296">
    <property type="entry name" value="E set domains"/>
    <property type="match status" value="1"/>
</dbReference>
<dbReference type="PANTHER" id="PTHR10343:SF81">
    <property type="entry name" value="CRUCIFORM DNA-RECOGNIZING PROTEIN 1-RELATED"/>
    <property type="match status" value="1"/>
</dbReference>
<feature type="region of interest" description="Disordered" evidence="2">
    <location>
        <begin position="115"/>
        <end position="154"/>
    </location>
</feature>
<evidence type="ECO:0000313" key="4">
    <source>
        <dbReference type="EMBL" id="VEU21775.1"/>
    </source>
</evidence>
<reference evidence="4 5" key="1">
    <citation type="submission" date="2018-12" db="EMBL/GenBank/DDBJ databases">
        <authorList>
            <person name="Tiukova I."/>
            <person name="Dainat J."/>
        </authorList>
    </citation>
    <scope>NUCLEOTIDE SEQUENCE [LARGE SCALE GENOMIC DNA]</scope>
</reference>
<evidence type="ECO:0000256" key="1">
    <source>
        <dbReference type="ARBA" id="ARBA00038216"/>
    </source>
</evidence>
<evidence type="ECO:0000259" key="3">
    <source>
        <dbReference type="Pfam" id="PF16561"/>
    </source>
</evidence>
<feature type="compositionally biased region" description="Basic and acidic residues" evidence="2">
    <location>
        <begin position="169"/>
        <end position="179"/>
    </location>
</feature>
<dbReference type="FunCoup" id="A0A448YLF5">
    <property type="interactions" value="83"/>
</dbReference>
<dbReference type="Gene3D" id="2.60.40.10">
    <property type="entry name" value="Immunoglobulins"/>
    <property type="match status" value="1"/>
</dbReference>
<feature type="compositionally biased region" description="Basic and acidic residues" evidence="2">
    <location>
        <begin position="216"/>
        <end position="232"/>
    </location>
</feature>
<feature type="region of interest" description="Disordered" evidence="2">
    <location>
        <begin position="166"/>
        <end position="281"/>
    </location>
</feature>
<dbReference type="GO" id="GO:0005737">
    <property type="term" value="C:cytoplasm"/>
    <property type="evidence" value="ECO:0007669"/>
    <property type="project" value="TreeGrafter"/>
</dbReference>
<dbReference type="STRING" id="13370.A0A448YLF5"/>
<dbReference type="GO" id="GO:0031588">
    <property type="term" value="C:nucleotide-activated protein kinase complex"/>
    <property type="evidence" value="ECO:0007669"/>
    <property type="project" value="TreeGrafter"/>
</dbReference>
<feature type="compositionally biased region" description="Low complexity" evidence="2">
    <location>
        <begin position="187"/>
        <end position="215"/>
    </location>
</feature>
<sequence>MSTYTFKWPKGPKSVTVTGDFDNWSKQCPLVEQPDGSFEATFPVPSTEEKIQFKFVIDDDKWLISDDYKTETDVGGNVNNVIYQSDLKAAAAKSSAFIPESGGLPVPVFAKKTLDPGSSNFTPAVEPRTPKEPNPETEDVNQSQATAAVVKGPGIVIPENPEAISAFTEVRDVDPKTLNEVEEPAEAAEVAPTAAEVPAATTTSTSAAPVPATTPKEPKAPKAPKETKEPKYVKKVVKKVKKEATDATEAAKKATSKAKTSTPAPKEKKGGFLSKLKKVFA</sequence>
<keyword evidence="5" id="KW-1185">Reference proteome</keyword>
<dbReference type="InterPro" id="IPR013783">
    <property type="entry name" value="Ig-like_fold"/>
</dbReference>
<dbReference type="GO" id="GO:0005634">
    <property type="term" value="C:nucleus"/>
    <property type="evidence" value="ECO:0007669"/>
    <property type="project" value="TreeGrafter"/>
</dbReference>
<dbReference type="CDD" id="cd02859">
    <property type="entry name" value="E_set_AMPKbeta_like_N"/>
    <property type="match status" value="1"/>
</dbReference>
<feature type="compositionally biased region" description="Basic and acidic residues" evidence="2">
    <location>
        <begin position="242"/>
        <end position="252"/>
    </location>
</feature>
<dbReference type="InterPro" id="IPR014756">
    <property type="entry name" value="Ig_E-set"/>
</dbReference>
<dbReference type="PANTHER" id="PTHR10343">
    <property type="entry name" value="5'-AMP-ACTIVATED PROTEIN KINASE , BETA SUBUNIT"/>
    <property type="match status" value="1"/>
</dbReference>
<name>A0A448YLF5_BRENA</name>
<dbReference type="Pfam" id="PF16561">
    <property type="entry name" value="AMPK1_CBM"/>
    <property type="match status" value="1"/>
</dbReference>
<dbReference type="GO" id="GO:0007165">
    <property type="term" value="P:signal transduction"/>
    <property type="evidence" value="ECO:0007669"/>
    <property type="project" value="TreeGrafter"/>
</dbReference>
<evidence type="ECO:0000313" key="5">
    <source>
        <dbReference type="Proteomes" id="UP000290900"/>
    </source>
</evidence>
<dbReference type="InParanoid" id="A0A448YLF5"/>
<dbReference type="InterPro" id="IPR050827">
    <property type="entry name" value="CRP1_MDG1_kinase"/>
</dbReference>
<evidence type="ECO:0000256" key="2">
    <source>
        <dbReference type="SAM" id="MobiDB-lite"/>
    </source>
</evidence>
<accession>A0A448YLF5</accession>
<gene>
    <name evidence="4" type="ORF">BRENAR_LOCUS2507</name>
</gene>